<gene>
    <name evidence="2" type="ORF">AVDCRST_MAG61-3128</name>
</gene>
<keyword evidence="1" id="KW-1133">Transmembrane helix</keyword>
<evidence type="ECO:0000256" key="1">
    <source>
        <dbReference type="SAM" id="Phobius"/>
    </source>
</evidence>
<feature type="transmembrane region" description="Helical" evidence="1">
    <location>
        <begin position="40"/>
        <end position="62"/>
    </location>
</feature>
<feature type="transmembrane region" description="Helical" evidence="1">
    <location>
        <begin position="69"/>
        <end position="88"/>
    </location>
</feature>
<keyword evidence="1" id="KW-0472">Membrane</keyword>
<name>A0A6J4LQN9_9ACTN</name>
<reference evidence="2" key="1">
    <citation type="submission" date="2020-02" db="EMBL/GenBank/DDBJ databases">
        <authorList>
            <person name="Meier V. D."/>
        </authorList>
    </citation>
    <scope>NUCLEOTIDE SEQUENCE</scope>
    <source>
        <strain evidence="2">AVDCRST_MAG61</strain>
    </source>
</reference>
<feature type="transmembrane region" description="Helical" evidence="1">
    <location>
        <begin position="100"/>
        <end position="120"/>
    </location>
</feature>
<proteinExistence type="predicted"/>
<feature type="transmembrane region" description="Helical" evidence="1">
    <location>
        <begin position="7"/>
        <end position="28"/>
    </location>
</feature>
<dbReference type="EMBL" id="CADCTT010000383">
    <property type="protein sequence ID" value="CAA9335413.1"/>
    <property type="molecule type" value="Genomic_DNA"/>
</dbReference>
<protein>
    <submittedName>
        <fullName evidence="2">Uncharacterized protein</fullName>
    </submittedName>
</protein>
<evidence type="ECO:0000313" key="2">
    <source>
        <dbReference type="EMBL" id="CAA9335413.1"/>
    </source>
</evidence>
<accession>A0A6J4LQN9</accession>
<organism evidence="2">
    <name type="scientific">uncultured Friedmanniella sp</name>
    <dbReference type="NCBI Taxonomy" id="335381"/>
    <lineage>
        <taxon>Bacteria</taxon>
        <taxon>Bacillati</taxon>
        <taxon>Actinomycetota</taxon>
        <taxon>Actinomycetes</taxon>
        <taxon>Propionibacteriales</taxon>
        <taxon>Nocardioidaceae</taxon>
        <taxon>Friedmanniella</taxon>
        <taxon>environmental samples</taxon>
    </lineage>
</organism>
<dbReference type="AlphaFoldDB" id="A0A6J4LQN9"/>
<keyword evidence="1" id="KW-0812">Transmembrane</keyword>
<sequence>MPAGPIALWRYVTLTQALTIHVVVNLSASVWDAIVADETATWTTVGLVVNLLVEAFFVWRLWARGRIAWWIGLFLQAFALALGPVVYANPTILEYPAATHSLEVLPLLLLDAVALAVWVAPNVRRHVRTLVPKS</sequence>